<organism evidence="1 2">
    <name type="scientific">Artemia franciscana</name>
    <name type="common">Brine shrimp</name>
    <name type="synonym">Artemia sanfranciscana</name>
    <dbReference type="NCBI Taxonomy" id="6661"/>
    <lineage>
        <taxon>Eukaryota</taxon>
        <taxon>Metazoa</taxon>
        <taxon>Ecdysozoa</taxon>
        <taxon>Arthropoda</taxon>
        <taxon>Crustacea</taxon>
        <taxon>Branchiopoda</taxon>
        <taxon>Anostraca</taxon>
        <taxon>Artemiidae</taxon>
        <taxon>Artemia</taxon>
    </lineage>
</organism>
<comment type="caution">
    <text evidence="1">The sequence shown here is derived from an EMBL/GenBank/DDBJ whole genome shotgun (WGS) entry which is preliminary data.</text>
</comment>
<dbReference type="AlphaFoldDB" id="A0AA88LB23"/>
<keyword evidence="2" id="KW-1185">Reference proteome</keyword>
<protein>
    <submittedName>
        <fullName evidence="1">Uncharacterized protein</fullName>
    </submittedName>
</protein>
<reference evidence="1" key="1">
    <citation type="submission" date="2023-07" db="EMBL/GenBank/DDBJ databases">
        <title>Chromosome-level genome assembly of Artemia franciscana.</title>
        <authorList>
            <person name="Jo E."/>
        </authorList>
    </citation>
    <scope>NUCLEOTIDE SEQUENCE</scope>
    <source>
        <tissue evidence="1">Whole body</tissue>
    </source>
</reference>
<evidence type="ECO:0000313" key="1">
    <source>
        <dbReference type="EMBL" id="KAK2723807.1"/>
    </source>
</evidence>
<proteinExistence type="predicted"/>
<accession>A0AA88LB23</accession>
<dbReference type="EMBL" id="JAVRJZ010000004">
    <property type="protein sequence ID" value="KAK2723807.1"/>
    <property type="molecule type" value="Genomic_DNA"/>
</dbReference>
<gene>
    <name evidence="1" type="ORF">QYM36_002226</name>
</gene>
<sequence>MPEYSGSNDEQKIHVYVFTAAQEVPCADEDFYGWVTVDHGLMGLMGKSSSGSWTLVEGTDNLAKKLKRGDDFKNA</sequence>
<evidence type="ECO:0000313" key="2">
    <source>
        <dbReference type="Proteomes" id="UP001187531"/>
    </source>
</evidence>
<name>A0AA88LB23_ARTSF</name>
<dbReference type="Proteomes" id="UP001187531">
    <property type="component" value="Unassembled WGS sequence"/>
</dbReference>